<dbReference type="AlphaFoldDB" id="A0A8H7VMQ4"/>
<dbReference type="SUPFAM" id="SSF57756">
    <property type="entry name" value="Retrovirus zinc finger-like domains"/>
    <property type="match status" value="1"/>
</dbReference>
<dbReference type="GO" id="GO:0008270">
    <property type="term" value="F:zinc ion binding"/>
    <property type="evidence" value="ECO:0007669"/>
    <property type="project" value="UniProtKB-KW"/>
</dbReference>
<evidence type="ECO:0000259" key="3">
    <source>
        <dbReference type="PROSITE" id="PS50158"/>
    </source>
</evidence>
<comment type="caution">
    <text evidence="4">The sequence shown here is derived from an EMBL/GenBank/DDBJ whole genome shotgun (WGS) entry which is preliminary data.</text>
</comment>
<dbReference type="PROSITE" id="PS50158">
    <property type="entry name" value="ZF_CCHC"/>
    <property type="match status" value="1"/>
</dbReference>
<dbReference type="InterPro" id="IPR021109">
    <property type="entry name" value="Peptidase_aspartic_dom_sf"/>
</dbReference>
<gene>
    <name evidence="4" type="ORF">INT45_011143</name>
</gene>
<dbReference type="GO" id="GO:0003676">
    <property type="term" value="F:nucleic acid binding"/>
    <property type="evidence" value="ECO:0007669"/>
    <property type="project" value="InterPro"/>
</dbReference>
<feature type="compositionally biased region" description="Low complexity" evidence="2">
    <location>
        <begin position="265"/>
        <end position="290"/>
    </location>
</feature>
<dbReference type="Gene3D" id="2.40.70.10">
    <property type="entry name" value="Acid Proteases"/>
    <property type="match status" value="1"/>
</dbReference>
<dbReference type="SUPFAM" id="SSF50630">
    <property type="entry name" value="Acid proteases"/>
    <property type="match status" value="1"/>
</dbReference>
<dbReference type="PANTHER" id="PTHR46888:SF1">
    <property type="entry name" value="RIBONUCLEASE H"/>
    <property type="match status" value="1"/>
</dbReference>
<feature type="domain" description="CCHC-type" evidence="3">
    <location>
        <begin position="339"/>
        <end position="352"/>
    </location>
</feature>
<dbReference type="Pfam" id="PF13975">
    <property type="entry name" value="gag-asp_proteas"/>
    <property type="match status" value="1"/>
</dbReference>
<dbReference type="EMBL" id="JAEPRB010000001">
    <property type="protein sequence ID" value="KAG2228351.1"/>
    <property type="molecule type" value="Genomic_DNA"/>
</dbReference>
<keyword evidence="1" id="KW-0862">Zinc</keyword>
<evidence type="ECO:0000256" key="2">
    <source>
        <dbReference type="SAM" id="MobiDB-lite"/>
    </source>
</evidence>
<dbReference type="OrthoDB" id="2287348at2759"/>
<feature type="compositionally biased region" description="Low complexity" evidence="2">
    <location>
        <begin position="297"/>
        <end position="311"/>
    </location>
</feature>
<dbReference type="Gene3D" id="4.10.60.10">
    <property type="entry name" value="Zinc finger, CCHC-type"/>
    <property type="match status" value="1"/>
</dbReference>
<organism evidence="4 5">
    <name type="scientific">Circinella minor</name>
    <dbReference type="NCBI Taxonomy" id="1195481"/>
    <lineage>
        <taxon>Eukaryota</taxon>
        <taxon>Fungi</taxon>
        <taxon>Fungi incertae sedis</taxon>
        <taxon>Mucoromycota</taxon>
        <taxon>Mucoromycotina</taxon>
        <taxon>Mucoromycetes</taxon>
        <taxon>Mucorales</taxon>
        <taxon>Lichtheimiaceae</taxon>
        <taxon>Circinella</taxon>
    </lineage>
</organism>
<accession>A0A8H7VMQ4</accession>
<keyword evidence="1" id="KW-0863">Zinc-finger</keyword>
<keyword evidence="1" id="KW-0479">Metal-binding</keyword>
<dbReference type="Proteomes" id="UP000646827">
    <property type="component" value="Unassembled WGS sequence"/>
</dbReference>
<feature type="region of interest" description="Disordered" evidence="2">
    <location>
        <begin position="245"/>
        <end position="335"/>
    </location>
</feature>
<reference evidence="4 5" key="1">
    <citation type="submission" date="2020-12" db="EMBL/GenBank/DDBJ databases">
        <title>Metabolic potential, ecology and presence of endohyphal bacteria is reflected in genomic diversity of Mucoromycotina.</title>
        <authorList>
            <person name="Muszewska A."/>
            <person name="Okrasinska A."/>
            <person name="Steczkiewicz K."/>
            <person name="Drgas O."/>
            <person name="Orlowska M."/>
            <person name="Perlinska-Lenart U."/>
            <person name="Aleksandrzak-Piekarczyk T."/>
            <person name="Szatraj K."/>
            <person name="Zielenkiewicz U."/>
            <person name="Pilsyk S."/>
            <person name="Malc E."/>
            <person name="Mieczkowski P."/>
            <person name="Kruszewska J.S."/>
            <person name="Biernat P."/>
            <person name="Pawlowska J."/>
        </authorList>
    </citation>
    <scope>NUCLEOTIDE SEQUENCE [LARGE SCALE GENOMIC DNA]</scope>
    <source>
        <strain evidence="4 5">CBS 142.35</strain>
    </source>
</reference>
<feature type="compositionally biased region" description="Basic and acidic residues" evidence="2">
    <location>
        <begin position="10"/>
        <end position="22"/>
    </location>
</feature>
<dbReference type="Pfam" id="PF00098">
    <property type="entry name" value="zf-CCHC"/>
    <property type="match status" value="1"/>
</dbReference>
<protein>
    <recommendedName>
        <fullName evidence="3">CCHC-type domain-containing protein</fullName>
    </recommendedName>
</protein>
<feature type="region of interest" description="Disordered" evidence="2">
    <location>
        <begin position="1"/>
        <end position="22"/>
    </location>
</feature>
<dbReference type="InterPro" id="IPR001878">
    <property type="entry name" value="Znf_CCHC"/>
</dbReference>
<dbReference type="InterPro" id="IPR036875">
    <property type="entry name" value="Znf_CCHC_sf"/>
</dbReference>
<evidence type="ECO:0000256" key="1">
    <source>
        <dbReference type="PROSITE-ProRule" id="PRU00047"/>
    </source>
</evidence>
<evidence type="ECO:0000313" key="5">
    <source>
        <dbReference type="Proteomes" id="UP000646827"/>
    </source>
</evidence>
<keyword evidence="5" id="KW-1185">Reference proteome</keyword>
<dbReference type="PANTHER" id="PTHR46888">
    <property type="entry name" value="ZINC KNUCKLE DOMAINCONTAINING PROTEIN-RELATED"/>
    <property type="match status" value="1"/>
</dbReference>
<name>A0A8H7VMQ4_9FUNG</name>
<dbReference type="CDD" id="cd00303">
    <property type="entry name" value="retropepsin_like"/>
    <property type="match status" value="1"/>
</dbReference>
<evidence type="ECO:0000313" key="4">
    <source>
        <dbReference type="EMBL" id="KAG2228351.1"/>
    </source>
</evidence>
<dbReference type="SMART" id="SM00343">
    <property type="entry name" value="ZnF_C2HC"/>
    <property type="match status" value="1"/>
</dbReference>
<sequence length="496" mass="58072">MTPWNQETSAWHDQKTELTNHDEGIEKELNNISKQLESLYNKGDVTRQFYQMTANDLQWPTINHCRDLQLTPPNQAEVYRDRWRRHKIPPFKDGTATEAQQWMEQYERMSKYLGFSEEEQLDELDACMQGSTINWLAGLTNEVRQDWQKTKSNFLYHFGGGSQPSRTALAELKHYYQEDQPMRQFGPKITELLHRAHIFTDELQLDYFMDRISKQLQDAHTIRCPKNLKEAIKIGTEIEYTISRSKQKKNNIQQRMKAPTLPAMTTYETTTPESTASTEEITTTNQNTQENGRRYNRNYNKQNNRNHNNTRYNKKEYHTPNQNKHRSSSNTYKKETRECYSCGKIGHIAKNCYKNKRRNEHQAIQRTDKHNDQEEEFDIFGHLLQGNQQNGETPLRFHSTITLTTSQQQQVLMDTGSTLTSIRRNIVNILNLPTQNQGITNITYSNGTTQTSTMKATLNFHVNEATNTTASAYIVEHQQEDIILGMDWMVKEDILL</sequence>
<proteinExistence type="predicted"/>